<dbReference type="OrthoDB" id="3363537at2759"/>
<dbReference type="Proteomes" id="UP000076738">
    <property type="component" value="Unassembled WGS sequence"/>
</dbReference>
<sequence>MLMTTITPYGPAKTEMTSEPPLVEDAEKMNLRHLLAINLKAEGDPRYPPFSQGEDNVAQPTYVNQPIQHPELYETFLSRLRDIVSGDGKDGTPPIDAVSFTHLPEMDPPSERLCQAVDGLRPRLLELECGWDEYCDLKSFDGLETKFPLETLVISGACGEEVQLVSEYLSCVHTLNLHYSHNLCFPRIPPPLALRNMIMTENDAMDSFIRLSDTTHMIDRLESLKLTSTNGCDFYRFEAPEFLAALKKATILRQLDLVTDHRSRWVDPYNLNDLPSHLPENLEQFSFRGAPGIITDATPWLDLVSSPAWLPNLRESSFRLDQPRRQSSNTETGDEGVAQTDAEEIAAAEKTAHWIKTTLADNRPNVDVTF</sequence>
<reference evidence="2 3" key="1">
    <citation type="journal article" date="2016" name="Mol. Biol. Evol.">
        <title>Comparative Genomics of Early-Diverging Mushroom-Forming Fungi Provides Insights into the Origins of Lignocellulose Decay Capabilities.</title>
        <authorList>
            <person name="Nagy L.G."/>
            <person name="Riley R."/>
            <person name="Tritt A."/>
            <person name="Adam C."/>
            <person name="Daum C."/>
            <person name="Floudas D."/>
            <person name="Sun H."/>
            <person name="Yadav J.S."/>
            <person name="Pangilinan J."/>
            <person name="Larsson K.H."/>
            <person name="Matsuura K."/>
            <person name="Barry K."/>
            <person name="Labutti K."/>
            <person name="Kuo R."/>
            <person name="Ohm R.A."/>
            <person name="Bhattacharya S.S."/>
            <person name="Shirouzu T."/>
            <person name="Yoshinaga Y."/>
            <person name="Martin F.M."/>
            <person name="Grigoriev I.V."/>
            <person name="Hibbett D.S."/>
        </authorList>
    </citation>
    <scope>NUCLEOTIDE SEQUENCE [LARGE SCALE GENOMIC DNA]</scope>
    <source>
        <strain evidence="2 3">TUFC12733</strain>
    </source>
</reference>
<accession>A0A167RHH6</accession>
<evidence type="ECO:0000313" key="2">
    <source>
        <dbReference type="EMBL" id="KZP00913.1"/>
    </source>
</evidence>
<feature type="region of interest" description="Disordered" evidence="1">
    <location>
        <begin position="320"/>
        <end position="339"/>
    </location>
</feature>
<proteinExistence type="predicted"/>
<gene>
    <name evidence="2" type="ORF">CALVIDRAFT_560218</name>
</gene>
<evidence type="ECO:0000256" key="1">
    <source>
        <dbReference type="SAM" id="MobiDB-lite"/>
    </source>
</evidence>
<keyword evidence="3" id="KW-1185">Reference proteome</keyword>
<evidence type="ECO:0000313" key="3">
    <source>
        <dbReference type="Proteomes" id="UP000076738"/>
    </source>
</evidence>
<dbReference type="AlphaFoldDB" id="A0A167RHH6"/>
<organism evidence="2 3">
    <name type="scientific">Calocera viscosa (strain TUFC12733)</name>
    <dbReference type="NCBI Taxonomy" id="1330018"/>
    <lineage>
        <taxon>Eukaryota</taxon>
        <taxon>Fungi</taxon>
        <taxon>Dikarya</taxon>
        <taxon>Basidiomycota</taxon>
        <taxon>Agaricomycotina</taxon>
        <taxon>Dacrymycetes</taxon>
        <taxon>Dacrymycetales</taxon>
        <taxon>Dacrymycetaceae</taxon>
        <taxon>Calocera</taxon>
    </lineage>
</organism>
<protein>
    <submittedName>
        <fullName evidence="2">Uncharacterized protein</fullName>
    </submittedName>
</protein>
<name>A0A167RHH6_CALVF</name>
<dbReference type="EMBL" id="KV417268">
    <property type="protein sequence ID" value="KZP00913.1"/>
    <property type="molecule type" value="Genomic_DNA"/>
</dbReference>